<protein>
    <submittedName>
        <fullName evidence="2">SAM-dependent methyltransferase</fullName>
    </submittedName>
</protein>
<reference evidence="3" key="1">
    <citation type="submission" date="2017-03" db="EMBL/GenBank/DDBJ databases">
        <authorList>
            <person name="Safronova V.I."/>
            <person name="Sazanova A.L."/>
            <person name="Chirak E.R."/>
        </authorList>
    </citation>
    <scope>NUCLEOTIDE SEQUENCE [LARGE SCALE GENOMIC DNA]</scope>
    <source>
        <strain evidence="3">Ach-343</strain>
    </source>
</reference>
<dbReference type="AlphaFoldDB" id="A0A2W7CC04"/>
<comment type="caution">
    <text evidence="2">The sequence shown here is derived from an EMBL/GenBank/DDBJ whole genome shotgun (WGS) entry which is preliminary data.</text>
</comment>
<keyword evidence="2" id="KW-0489">Methyltransferase</keyword>
<evidence type="ECO:0000313" key="3">
    <source>
        <dbReference type="Proteomes" id="UP000248616"/>
    </source>
</evidence>
<proteinExistence type="predicted"/>
<dbReference type="InterPro" id="IPR029063">
    <property type="entry name" value="SAM-dependent_MTases_sf"/>
</dbReference>
<evidence type="ECO:0000313" key="2">
    <source>
        <dbReference type="EMBL" id="PZV40504.1"/>
    </source>
</evidence>
<accession>A0A2W7CC04</accession>
<dbReference type="GO" id="GO:0008168">
    <property type="term" value="F:methyltransferase activity"/>
    <property type="evidence" value="ECO:0007669"/>
    <property type="project" value="UniProtKB-KW"/>
</dbReference>
<keyword evidence="2" id="KW-0808">Transferase</keyword>
<dbReference type="Proteomes" id="UP000248616">
    <property type="component" value="Unassembled WGS sequence"/>
</dbReference>
<sequence length="203" mass="22773">MLVDVAHYYAAKMRAHGPSPKGVDWNTEEGQALRFAQLTALIDLPEGFTVNDLGCGYGALFPFLARRFPAIQYRGCDVAPEMIEAAAKLFGNHSNAHFTVGSVPLEVADFGFASGIFNVRLTHPDEEWAAYLEATLDVLHATSRRGFAFNCLTSYSDPDKRRADLYYADPRYLFDVCKTKYAQRVALLHDYGLYEFTILVRKT</sequence>
<dbReference type="Gene3D" id="3.40.50.150">
    <property type="entry name" value="Vaccinia Virus protein VP39"/>
    <property type="match status" value="1"/>
</dbReference>
<organism evidence="2 3">
    <name type="scientific">Mesorhizobium kowhaii</name>
    <dbReference type="NCBI Taxonomy" id="1300272"/>
    <lineage>
        <taxon>Bacteria</taxon>
        <taxon>Pseudomonadati</taxon>
        <taxon>Pseudomonadota</taxon>
        <taxon>Alphaproteobacteria</taxon>
        <taxon>Hyphomicrobiales</taxon>
        <taxon>Phyllobacteriaceae</taxon>
        <taxon>Mesorhizobium</taxon>
    </lineage>
</organism>
<dbReference type="RefSeq" id="WP_111542297.1">
    <property type="nucleotide sequence ID" value="NZ_MZXV01000001.1"/>
</dbReference>
<dbReference type="InterPro" id="IPR041698">
    <property type="entry name" value="Methyltransf_25"/>
</dbReference>
<dbReference type="Pfam" id="PF13649">
    <property type="entry name" value="Methyltransf_25"/>
    <property type="match status" value="1"/>
</dbReference>
<feature type="domain" description="Methyltransferase" evidence="1">
    <location>
        <begin position="51"/>
        <end position="139"/>
    </location>
</feature>
<dbReference type="SUPFAM" id="SSF53335">
    <property type="entry name" value="S-adenosyl-L-methionine-dependent methyltransferases"/>
    <property type="match status" value="1"/>
</dbReference>
<dbReference type="OrthoDB" id="9800454at2"/>
<dbReference type="EMBL" id="MZXV01000001">
    <property type="protein sequence ID" value="PZV40504.1"/>
    <property type="molecule type" value="Genomic_DNA"/>
</dbReference>
<dbReference type="GO" id="GO:0032259">
    <property type="term" value="P:methylation"/>
    <property type="evidence" value="ECO:0007669"/>
    <property type="project" value="UniProtKB-KW"/>
</dbReference>
<evidence type="ECO:0000259" key="1">
    <source>
        <dbReference type="Pfam" id="PF13649"/>
    </source>
</evidence>
<gene>
    <name evidence="2" type="ORF">B5V02_00280</name>
</gene>
<dbReference type="CDD" id="cd02440">
    <property type="entry name" value="AdoMet_MTases"/>
    <property type="match status" value="1"/>
</dbReference>
<name>A0A2W7CC04_9HYPH</name>
<keyword evidence="3" id="KW-1185">Reference proteome</keyword>